<reference evidence="2 3" key="1">
    <citation type="submission" date="2017-06" db="EMBL/GenBank/DDBJ databases">
        <authorList>
            <person name="Kim H.J."/>
            <person name="Triplett B.A."/>
        </authorList>
    </citation>
    <scope>NUCLEOTIDE SEQUENCE [LARGE SCALE GENOMIC DNA]</scope>
    <source>
        <strain evidence="2 3">DSM 29339</strain>
    </source>
</reference>
<sequence length="192" mass="20671">MHMSIFFQITATIFSVVVCSNGTLAADLPVVGPDTNGVIFTLGKEDNSRSGYRGTGWGEVDIHACSIGLDCHSKPFPSHLHAASGRGEWHDTAVEHAQISFSLGKAQDDVTLRLVRAGAETIAVQLDDGEVVLVTKSMMEPRTYEHSEFGAYDLKLGKLEAGQHVLDLSVSDDGEGNGRFGWDAIILRASQN</sequence>
<evidence type="ECO:0000256" key="1">
    <source>
        <dbReference type="SAM" id="SignalP"/>
    </source>
</evidence>
<protein>
    <submittedName>
        <fullName evidence="2">Uncharacterized protein</fullName>
    </submittedName>
</protein>
<name>A0A239MBI7_9RHOB</name>
<feature type="chain" id="PRO_5012444346" evidence="1">
    <location>
        <begin position="26"/>
        <end position="192"/>
    </location>
</feature>
<accession>A0A239MBI7</accession>
<dbReference type="Proteomes" id="UP000198426">
    <property type="component" value="Unassembled WGS sequence"/>
</dbReference>
<feature type="signal peptide" evidence="1">
    <location>
        <begin position="1"/>
        <end position="25"/>
    </location>
</feature>
<dbReference type="AlphaFoldDB" id="A0A239MBI7"/>
<evidence type="ECO:0000313" key="3">
    <source>
        <dbReference type="Proteomes" id="UP000198426"/>
    </source>
</evidence>
<proteinExistence type="predicted"/>
<dbReference type="EMBL" id="FZOY01000015">
    <property type="protein sequence ID" value="SNT39850.1"/>
    <property type="molecule type" value="Genomic_DNA"/>
</dbReference>
<keyword evidence="1" id="KW-0732">Signal</keyword>
<evidence type="ECO:0000313" key="2">
    <source>
        <dbReference type="EMBL" id="SNT39850.1"/>
    </source>
</evidence>
<keyword evidence="3" id="KW-1185">Reference proteome</keyword>
<gene>
    <name evidence="2" type="ORF">SAMN05421757_11547</name>
</gene>
<organism evidence="2 3">
    <name type="scientific">Tropicimonas sediminicola</name>
    <dbReference type="NCBI Taxonomy" id="1031541"/>
    <lineage>
        <taxon>Bacteria</taxon>
        <taxon>Pseudomonadati</taxon>
        <taxon>Pseudomonadota</taxon>
        <taxon>Alphaproteobacteria</taxon>
        <taxon>Rhodobacterales</taxon>
        <taxon>Roseobacteraceae</taxon>
        <taxon>Tropicimonas</taxon>
    </lineage>
</organism>